<dbReference type="InterPro" id="IPR016040">
    <property type="entry name" value="NAD(P)-bd_dom"/>
</dbReference>
<dbReference type="AlphaFoldDB" id="A0A5C3M7A3"/>
<protein>
    <recommendedName>
        <fullName evidence="1">NAD(P)-binding domain-containing protein</fullName>
    </recommendedName>
</protein>
<dbReference type="GO" id="GO:0005737">
    <property type="term" value="C:cytoplasm"/>
    <property type="evidence" value="ECO:0007669"/>
    <property type="project" value="TreeGrafter"/>
</dbReference>
<dbReference type="Gene3D" id="3.40.50.720">
    <property type="entry name" value="NAD(P)-binding Rossmann-like Domain"/>
    <property type="match status" value="1"/>
</dbReference>
<gene>
    <name evidence="2" type="ORF">BDQ12DRAFT_602474</name>
</gene>
<proteinExistence type="predicted"/>
<evidence type="ECO:0000313" key="3">
    <source>
        <dbReference type="Proteomes" id="UP000308652"/>
    </source>
</evidence>
<dbReference type="InterPro" id="IPR036291">
    <property type="entry name" value="NAD(P)-bd_dom_sf"/>
</dbReference>
<dbReference type="PANTHER" id="PTHR48079">
    <property type="entry name" value="PROTEIN YEEZ"/>
    <property type="match status" value="1"/>
</dbReference>
<dbReference type="SUPFAM" id="SSF51735">
    <property type="entry name" value="NAD(P)-binding Rossmann-fold domains"/>
    <property type="match status" value="1"/>
</dbReference>
<dbReference type="InterPro" id="IPR051783">
    <property type="entry name" value="NAD(P)-dependent_oxidoreduct"/>
</dbReference>
<dbReference type="PANTHER" id="PTHR48079:SF6">
    <property type="entry name" value="NAD(P)-BINDING DOMAIN-CONTAINING PROTEIN-RELATED"/>
    <property type="match status" value="1"/>
</dbReference>
<dbReference type="EMBL" id="ML213597">
    <property type="protein sequence ID" value="TFK40286.1"/>
    <property type="molecule type" value="Genomic_DNA"/>
</dbReference>
<dbReference type="GO" id="GO:0004029">
    <property type="term" value="F:aldehyde dehydrogenase (NAD+) activity"/>
    <property type="evidence" value="ECO:0007669"/>
    <property type="project" value="TreeGrafter"/>
</dbReference>
<dbReference type="OrthoDB" id="10262413at2759"/>
<dbReference type="Proteomes" id="UP000308652">
    <property type="component" value="Unassembled WGS sequence"/>
</dbReference>
<feature type="domain" description="NAD(P)-binding" evidence="1">
    <location>
        <begin position="15"/>
        <end position="101"/>
    </location>
</feature>
<organism evidence="2 3">
    <name type="scientific">Crucibulum laeve</name>
    <dbReference type="NCBI Taxonomy" id="68775"/>
    <lineage>
        <taxon>Eukaryota</taxon>
        <taxon>Fungi</taxon>
        <taxon>Dikarya</taxon>
        <taxon>Basidiomycota</taxon>
        <taxon>Agaricomycotina</taxon>
        <taxon>Agaricomycetes</taxon>
        <taxon>Agaricomycetidae</taxon>
        <taxon>Agaricales</taxon>
        <taxon>Agaricineae</taxon>
        <taxon>Nidulariaceae</taxon>
        <taxon>Crucibulum</taxon>
    </lineage>
</organism>
<sequence>MHGHLTIKTHIFLTGATGYIGGSVLTRLLSHPLSDTFQTTVLVRDASKATQFRTMGIKAVVGTNLDLALIQGLAAEADLVIACADADDLDAAKAILRGLKKRYEQTGKVSSLIQTVSTDSCVLIDDANGMNSTENIYSDLDIAKLDTLPDTQPHRIVDLTLVEADREGTEWWIGYVNTYIILPSTIYGKASGPLVDAGLQNPRSQQIPRLVKLSLDRGRAGMVGVGKNVWPNVHIDEVANLYIILLDLIIPHDTERSPAPSKVREAFAHGHAGFYFAENGEHTLYSVSEAIGKAMVDLKKTNDPSPTTFSKDEMEKYFPDGTSLGTNSRCRAERSRKVGWKPIKRTKDMLASVHEEVEYWMKK</sequence>
<dbReference type="STRING" id="68775.A0A5C3M7A3"/>
<keyword evidence="3" id="KW-1185">Reference proteome</keyword>
<evidence type="ECO:0000259" key="1">
    <source>
        <dbReference type="Pfam" id="PF13460"/>
    </source>
</evidence>
<reference evidence="2 3" key="1">
    <citation type="journal article" date="2019" name="Nat. Ecol. Evol.">
        <title>Megaphylogeny resolves global patterns of mushroom evolution.</title>
        <authorList>
            <person name="Varga T."/>
            <person name="Krizsan K."/>
            <person name="Foldi C."/>
            <person name="Dima B."/>
            <person name="Sanchez-Garcia M."/>
            <person name="Sanchez-Ramirez S."/>
            <person name="Szollosi G.J."/>
            <person name="Szarkandi J.G."/>
            <person name="Papp V."/>
            <person name="Albert L."/>
            <person name="Andreopoulos W."/>
            <person name="Angelini C."/>
            <person name="Antonin V."/>
            <person name="Barry K.W."/>
            <person name="Bougher N.L."/>
            <person name="Buchanan P."/>
            <person name="Buyck B."/>
            <person name="Bense V."/>
            <person name="Catcheside P."/>
            <person name="Chovatia M."/>
            <person name="Cooper J."/>
            <person name="Damon W."/>
            <person name="Desjardin D."/>
            <person name="Finy P."/>
            <person name="Geml J."/>
            <person name="Haridas S."/>
            <person name="Hughes K."/>
            <person name="Justo A."/>
            <person name="Karasinski D."/>
            <person name="Kautmanova I."/>
            <person name="Kiss B."/>
            <person name="Kocsube S."/>
            <person name="Kotiranta H."/>
            <person name="LaButti K.M."/>
            <person name="Lechner B.E."/>
            <person name="Liimatainen K."/>
            <person name="Lipzen A."/>
            <person name="Lukacs Z."/>
            <person name="Mihaltcheva S."/>
            <person name="Morgado L.N."/>
            <person name="Niskanen T."/>
            <person name="Noordeloos M.E."/>
            <person name="Ohm R.A."/>
            <person name="Ortiz-Santana B."/>
            <person name="Ovrebo C."/>
            <person name="Racz N."/>
            <person name="Riley R."/>
            <person name="Savchenko A."/>
            <person name="Shiryaev A."/>
            <person name="Soop K."/>
            <person name="Spirin V."/>
            <person name="Szebenyi C."/>
            <person name="Tomsovsky M."/>
            <person name="Tulloss R.E."/>
            <person name="Uehling J."/>
            <person name="Grigoriev I.V."/>
            <person name="Vagvolgyi C."/>
            <person name="Papp T."/>
            <person name="Martin F.M."/>
            <person name="Miettinen O."/>
            <person name="Hibbett D.S."/>
            <person name="Nagy L.G."/>
        </authorList>
    </citation>
    <scope>NUCLEOTIDE SEQUENCE [LARGE SCALE GENOMIC DNA]</scope>
    <source>
        <strain evidence="2 3">CBS 166.37</strain>
    </source>
</reference>
<dbReference type="Pfam" id="PF13460">
    <property type="entry name" value="NAD_binding_10"/>
    <property type="match status" value="1"/>
</dbReference>
<evidence type="ECO:0000313" key="2">
    <source>
        <dbReference type="EMBL" id="TFK40286.1"/>
    </source>
</evidence>
<name>A0A5C3M7A3_9AGAR</name>
<accession>A0A5C3M7A3</accession>